<gene>
    <name evidence="2" type="ORF">CSOJ01_07918</name>
</gene>
<dbReference type="EMBL" id="WIGN01000128">
    <property type="protein sequence ID" value="KAF6807878.1"/>
    <property type="molecule type" value="Genomic_DNA"/>
</dbReference>
<name>A0A8H6J841_9PEZI</name>
<feature type="region of interest" description="Disordered" evidence="1">
    <location>
        <begin position="24"/>
        <end position="67"/>
    </location>
</feature>
<reference evidence="2 3" key="1">
    <citation type="journal article" date="2020" name="Phytopathology">
        <title>Genome Sequence Resources of Colletotrichum truncatum, C. plurivorum, C. musicola, and C. sojae: Four Species Pathogenic to Soybean (Glycine max).</title>
        <authorList>
            <person name="Rogerio F."/>
            <person name="Boufleur T.R."/>
            <person name="Ciampi-Guillardi M."/>
            <person name="Sukno S.A."/>
            <person name="Thon M.R."/>
            <person name="Massola Junior N.S."/>
            <person name="Baroncelli R."/>
        </authorList>
    </citation>
    <scope>NUCLEOTIDE SEQUENCE [LARGE SCALE GENOMIC DNA]</scope>
    <source>
        <strain evidence="2 3">LFN0009</strain>
    </source>
</reference>
<comment type="caution">
    <text evidence="2">The sequence shown here is derived from an EMBL/GenBank/DDBJ whole genome shotgun (WGS) entry which is preliminary data.</text>
</comment>
<accession>A0A8H6J841</accession>
<dbReference type="Proteomes" id="UP000652219">
    <property type="component" value="Unassembled WGS sequence"/>
</dbReference>
<keyword evidence="3" id="KW-1185">Reference proteome</keyword>
<protein>
    <submittedName>
        <fullName evidence="2">Uncharacterized protein</fullName>
    </submittedName>
</protein>
<evidence type="ECO:0000313" key="3">
    <source>
        <dbReference type="Proteomes" id="UP000652219"/>
    </source>
</evidence>
<feature type="compositionally biased region" description="Polar residues" evidence="1">
    <location>
        <begin position="50"/>
        <end position="67"/>
    </location>
</feature>
<organism evidence="2 3">
    <name type="scientific">Colletotrichum sojae</name>
    <dbReference type="NCBI Taxonomy" id="2175907"/>
    <lineage>
        <taxon>Eukaryota</taxon>
        <taxon>Fungi</taxon>
        <taxon>Dikarya</taxon>
        <taxon>Ascomycota</taxon>
        <taxon>Pezizomycotina</taxon>
        <taxon>Sordariomycetes</taxon>
        <taxon>Hypocreomycetidae</taxon>
        <taxon>Glomerellales</taxon>
        <taxon>Glomerellaceae</taxon>
        <taxon>Colletotrichum</taxon>
        <taxon>Colletotrichum orchidearum species complex</taxon>
    </lineage>
</organism>
<proteinExistence type="predicted"/>
<dbReference type="AlphaFoldDB" id="A0A8H6J841"/>
<sequence>MWSPGHRTVWLDGVGRSVVAVTEWNSSQETRERQSSWNETNRLRPLTRAQRPSSLEATRPRGSQISQALDAGALESLGRTSGIKSWVLR</sequence>
<evidence type="ECO:0000256" key="1">
    <source>
        <dbReference type="SAM" id="MobiDB-lite"/>
    </source>
</evidence>
<evidence type="ECO:0000313" key="2">
    <source>
        <dbReference type="EMBL" id="KAF6807878.1"/>
    </source>
</evidence>